<dbReference type="InterPro" id="IPR042122">
    <property type="entry name" value="Ser_AcTrfase_N_sf"/>
</dbReference>
<evidence type="ECO:0000313" key="8">
    <source>
        <dbReference type="EMBL" id="EEH51868.1"/>
    </source>
</evidence>
<proteinExistence type="inferred from homology"/>
<dbReference type="Gene3D" id="1.10.3130.10">
    <property type="entry name" value="serine acetyltransferase, domain 1"/>
    <property type="match status" value="1"/>
</dbReference>
<feature type="domain" description="Serine acetyltransferase N-terminal" evidence="7">
    <location>
        <begin position="3"/>
        <end position="111"/>
    </location>
</feature>
<dbReference type="InterPro" id="IPR011004">
    <property type="entry name" value="Trimer_LpxA-like_sf"/>
</dbReference>
<keyword evidence="4" id="KW-0028">Amino-acid biosynthesis</keyword>
<dbReference type="Gene3D" id="2.160.10.10">
    <property type="entry name" value="Hexapeptide repeat proteins"/>
    <property type="match status" value="1"/>
</dbReference>
<sequence>DPTWEKIRATARLDAESEPLLSSYMYMTVLSHETLEQALSFVLANRLADSTLLTTQLMEIFNSVLFADDKEGVFVRAAIRRDIEAVNERDPACESYVHALLYLKGFHALEAHRIQHTLWNRGQKLLALTLQARISTVFALDLHPAARLGKGILIDHGTGVVIGETAVVGDNVSILQGVTLGGTGKEAGDRHPKARDSIRFLTPRASLPIGKGVLIGAHSTVLGNIVVGKGAMIAAGSLVLKPVADHIMVAGSPAKPVGMARTRAPALAMAQELRETPTPPTFCDDLEVRSIHWSPYDRVGVVNADP</sequence>
<evidence type="ECO:0000313" key="9">
    <source>
        <dbReference type="Proteomes" id="UP000001876"/>
    </source>
</evidence>
<evidence type="ECO:0000256" key="6">
    <source>
        <dbReference type="ARBA" id="ARBA00023315"/>
    </source>
</evidence>
<dbReference type="FunFam" id="2.160.10.10:FF:000002">
    <property type="entry name" value="Serine acetyltransferase"/>
    <property type="match status" value="1"/>
</dbReference>
<dbReference type="EC" id="2.3.1.30" evidence="3"/>
<dbReference type="AlphaFoldDB" id="C1N8C7"/>
<dbReference type="RefSeq" id="XP_003064246.1">
    <property type="nucleotide sequence ID" value="XM_003064200.1"/>
</dbReference>
<dbReference type="STRING" id="564608.C1N8C7"/>
<dbReference type="GO" id="GO:0009001">
    <property type="term" value="F:serine O-acetyltransferase activity"/>
    <property type="evidence" value="ECO:0007669"/>
    <property type="project" value="UniProtKB-EC"/>
</dbReference>
<reference evidence="8 9" key="1">
    <citation type="journal article" date="2009" name="Science">
        <title>Green evolution and dynamic adaptations revealed by genomes of the marine picoeukaryotes Micromonas.</title>
        <authorList>
            <person name="Worden A.Z."/>
            <person name="Lee J.H."/>
            <person name="Mock T."/>
            <person name="Rouze P."/>
            <person name="Simmons M.P."/>
            <person name="Aerts A.L."/>
            <person name="Allen A.E."/>
            <person name="Cuvelier M.L."/>
            <person name="Derelle E."/>
            <person name="Everett M.V."/>
            <person name="Foulon E."/>
            <person name="Grimwood J."/>
            <person name="Gundlach H."/>
            <person name="Henrissat B."/>
            <person name="Napoli C."/>
            <person name="McDonald S.M."/>
            <person name="Parker M.S."/>
            <person name="Rombauts S."/>
            <person name="Salamov A."/>
            <person name="Von Dassow P."/>
            <person name="Badger J.H."/>
            <person name="Coutinho P.M."/>
            <person name="Demir E."/>
            <person name="Dubchak I."/>
            <person name="Gentemann C."/>
            <person name="Eikrem W."/>
            <person name="Gready J.E."/>
            <person name="John U."/>
            <person name="Lanier W."/>
            <person name="Lindquist E.A."/>
            <person name="Lucas S."/>
            <person name="Mayer K.F."/>
            <person name="Moreau H."/>
            <person name="Not F."/>
            <person name="Otillar R."/>
            <person name="Panaud O."/>
            <person name="Pangilinan J."/>
            <person name="Paulsen I."/>
            <person name="Piegu B."/>
            <person name="Poliakov A."/>
            <person name="Robbens S."/>
            <person name="Schmutz J."/>
            <person name="Toulza E."/>
            <person name="Wyss T."/>
            <person name="Zelensky A."/>
            <person name="Zhou K."/>
            <person name="Armbrust E.V."/>
            <person name="Bhattacharya D."/>
            <person name="Goodenough U.W."/>
            <person name="Van de Peer Y."/>
            <person name="Grigoriev I.V."/>
        </authorList>
    </citation>
    <scope>NUCLEOTIDE SEQUENCE [LARGE SCALE GENOMIC DNA]</scope>
    <source>
        <strain evidence="8 9">CCMP1545</strain>
    </source>
</reference>
<dbReference type="CDD" id="cd03354">
    <property type="entry name" value="LbH_SAT"/>
    <property type="match status" value="1"/>
</dbReference>
<dbReference type="InterPro" id="IPR001451">
    <property type="entry name" value="Hexapep"/>
</dbReference>
<dbReference type="GO" id="GO:0005737">
    <property type="term" value="C:cytoplasm"/>
    <property type="evidence" value="ECO:0007669"/>
    <property type="project" value="InterPro"/>
</dbReference>
<dbReference type="Pfam" id="PF06426">
    <property type="entry name" value="SATase_N"/>
    <property type="match status" value="1"/>
</dbReference>
<dbReference type="PANTHER" id="PTHR42811">
    <property type="entry name" value="SERINE ACETYLTRANSFERASE"/>
    <property type="match status" value="1"/>
</dbReference>
<keyword evidence="9" id="KW-1185">Reference proteome</keyword>
<comment type="pathway">
    <text evidence="1">Amino-acid biosynthesis; L-cysteine biosynthesis; L-cysteine from L-serine: step 1/2.</text>
</comment>
<dbReference type="GO" id="GO:0006535">
    <property type="term" value="P:cysteine biosynthetic process from serine"/>
    <property type="evidence" value="ECO:0007669"/>
    <property type="project" value="InterPro"/>
</dbReference>
<dbReference type="Pfam" id="PF00132">
    <property type="entry name" value="Hexapep"/>
    <property type="match status" value="1"/>
</dbReference>
<evidence type="ECO:0000256" key="2">
    <source>
        <dbReference type="ARBA" id="ARBA00007274"/>
    </source>
</evidence>
<dbReference type="UniPathway" id="UPA00136">
    <property type="reaction ID" value="UER00199"/>
</dbReference>
<dbReference type="GeneID" id="9689687"/>
<evidence type="ECO:0000256" key="3">
    <source>
        <dbReference type="ARBA" id="ARBA00013266"/>
    </source>
</evidence>
<keyword evidence="6" id="KW-0012">Acyltransferase</keyword>
<protein>
    <recommendedName>
        <fullName evidence="3">serine O-acetyltransferase</fullName>
        <ecNumber evidence="3">2.3.1.30</ecNumber>
    </recommendedName>
</protein>
<dbReference type="OMA" id="HSIRLDI"/>
<dbReference type="PROSITE" id="PS00101">
    <property type="entry name" value="HEXAPEP_TRANSFERASES"/>
    <property type="match status" value="1"/>
</dbReference>
<dbReference type="eggNOG" id="KOG4750">
    <property type="taxonomic scope" value="Eukaryota"/>
</dbReference>
<evidence type="ECO:0000256" key="1">
    <source>
        <dbReference type="ARBA" id="ARBA00004876"/>
    </source>
</evidence>
<dbReference type="SMART" id="SM00971">
    <property type="entry name" value="SATase_N"/>
    <property type="match status" value="1"/>
</dbReference>
<dbReference type="EMBL" id="GG663750">
    <property type="protein sequence ID" value="EEH51868.1"/>
    <property type="molecule type" value="Genomic_DNA"/>
</dbReference>
<evidence type="ECO:0000256" key="5">
    <source>
        <dbReference type="ARBA" id="ARBA00022679"/>
    </source>
</evidence>
<dbReference type="Proteomes" id="UP000001876">
    <property type="component" value="Unassembled WGS sequence"/>
</dbReference>
<accession>C1N8C7</accession>
<gene>
    <name evidence="8" type="ORF">MICPUCDRAFT_23038</name>
</gene>
<organism evidence="9">
    <name type="scientific">Micromonas pusilla (strain CCMP1545)</name>
    <name type="common">Picoplanktonic green alga</name>
    <dbReference type="NCBI Taxonomy" id="564608"/>
    <lineage>
        <taxon>Eukaryota</taxon>
        <taxon>Viridiplantae</taxon>
        <taxon>Chlorophyta</taxon>
        <taxon>Mamiellophyceae</taxon>
        <taxon>Mamiellales</taxon>
        <taxon>Mamiellaceae</taxon>
        <taxon>Micromonas</taxon>
    </lineage>
</organism>
<evidence type="ECO:0000256" key="4">
    <source>
        <dbReference type="ARBA" id="ARBA00022605"/>
    </source>
</evidence>
<dbReference type="InterPro" id="IPR045304">
    <property type="entry name" value="LbH_SAT"/>
</dbReference>
<dbReference type="InterPro" id="IPR018357">
    <property type="entry name" value="Hexapep_transf_CS"/>
</dbReference>
<comment type="similarity">
    <text evidence="2">Belongs to the transferase hexapeptide repeat family.</text>
</comment>
<dbReference type="OrthoDB" id="25818at2759"/>
<dbReference type="KEGG" id="mpp:MICPUCDRAFT_23038"/>
<keyword evidence="5" id="KW-0808">Transferase</keyword>
<evidence type="ECO:0000259" key="7">
    <source>
        <dbReference type="SMART" id="SM00971"/>
    </source>
</evidence>
<dbReference type="InterPro" id="IPR010493">
    <property type="entry name" value="Ser_AcTrfase_N"/>
</dbReference>
<feature type="non-terminal residue" evidence="8">
    <location>
        <position position="1"/>
    </location>
</feature>
<name>C1N8C7_MICPC</name>
<dbReference type="SUPFAM" id="SSF51161">
    <property type="entry name" value="Trimeric LpxA-like enzymes"/>
    <property type="match status" value="1"/>
</dbReference>